<dbReference type="InterPro" id="IPR005135">
    <property type="entry name" value="Endo/exonuclease/phosphatase"/>
</dbReference>
<dbReference type="InterPro" id="IPR036691">
    <property type="entry name" value="Endo/exonu/phosph_ase_sf"/>
</dbReference>
<keyword evidence="2" id="KW-0255">Endonuclease</keyword>
<protein>
    <submittedName>
        <fullName evidence="2">Endonuclease/exonuclease/phosphatase family protein</fullName>
    </submittedName>
</protein>
<keyword evidence="2" id="KW-0269">Exonuclease</keyword>
<dbReference type="GO" id="GO:0004519">
    <property type="term" value="F:endonuclease activity"/>
    <property type="evidence" value="ECO:0007669"/>
    <property type="project" value="UniProtKB-KW"/>
</dbReference>
<dbReference type="Pfam" id="PF03372">
    <property type="entry name" value="Exo_endo_phos"/>
    <property type="match status" value="1"/>
</dbReference>
<evidence type="ECO:0000313" key="2">
    <source>
        <dbReference type="EMBL" id="QAB15109.1"/>
    </source>
</evidence>
<dbReference type="AlphaFoldDB" id="A0A410H2F5"/>
<keyword evidence="3" id="KW-1185">Reference proteome</keyword>
<organism evidence="2 3">
    <name type="scientific">Hydrogenovibrio thermophilus</name>
    <dbReference type="NCBI Taxonomy" id="265883"/>
    <lineage>
        <taxon>Bacteria</taxon>
        <taxon>Pseudomonadati</taxon>
        <taxon>Pseudomonadota</taxon>
        <taxon>Gammaproteobacteria</taxon>
        <taxon>Thiotrichales</taxon>
        <taxon>Piscirickettsiaceae</taxon>
        <taxon>Hydrogenovibrio</taxon>
    </lineage>
</organism>
<dbReference type="GO" id="GO:0004527">
    <property type="term" value="F:exonuclease activity"/>
    <property type="evidence" value="ECO:0007669"/>
    <property type="project" value="UniProtKB-KW"/>
</dbReference>
<dbReference type="NCBIfam" id="NF003842">
    <property type="entry name" value="PRK05421.1-4"/>
    <property type="match status" value="1"/>
</dbReference>
<evidence type="ECO:0000313" key="3">
    <source>
        <dbReference type="Proteomes" id="UP000285478"/>
    </source>
</evidence>
<dbReference type="RefSeq" id="WP_128384687.1">
    <property type="nucleotide sequence ID" value="NZ_CP035033.1"/>
</dbReference>
<dbReference type="Proteomes" id="UP000285478">
    <property type="component" value="Chromosome"/>
</dbReference>
<feature type="domain" description="Endonuclease/exonuclease/phosphatase" evidence="1">
    <location>
        <begin position="29"/>
        <end position="237"/>
    </location>
</feature>
<gene>
    <name evidence="2" type="ORF">EPV75_05205</name>
</gene>
<reference evidence="2 3" key="1">
    <citation type="journal article" date="2018" name="Environ. Microbiol.">
        <title>Genomes of ubiquitous marine and hypersaline Hydrogenovibrio, Thiomicrorhabdus and Thiomicrospira spp. encode a diversity of mechanisms to sustain chemolithoautotrophy in heterogeneous environments.</title>
        <authorList>
            <person name="Scott K.M."/>
            <person name="Williams J."/>
            <person name="Porter C.M.B."/>
            <person name="Russel S."/>
            <person name="Harmer T.L."/>
            <person name="Paul J.H."/>
            <person name="Antonen K.M."/>
            <person name="Bridges M.K."/>
            <person name="Camper G.J."/>
            <person name="Campla C.K."/>
            <person name="Casella L.G."/>
            <person name="Chase E."/>
            <person name="Conrad J.W."/>
            <person name="Cruz M.C."/>
            <person name="Dunlap D.S."/>
            <person name="Duran L."/>
            <person name="Fahsbender E.M."/>
            <person name="Goldsmith D.B."/>
            <person name="Keeley R.F."/>
            <person name="Kondoff M.R."/>
            <person name="Kussy B.I."/>
            <person name="Lane M.K."/>
            <person name="Lawler S."/>
            <person name="Leigh B.A."/>
            <person name="Lewis C."/>
            <person name="Lostal L.M."/>
            <person name="Marking D."/>
            <person name="Mancera P.A."/>
            <person name="McClenthan E.C."/>
            <person name="McIntyre E.A."/>
            <person name="Mine J.A."/>
            <person name="Modi S."/>
            <person name="Moore B.D."/>
            <person name="Morgan W.A."/>
            <person name="Nelson K.M."/>
            <person name="Nguyen K.N."/>
            <person name="Ogburn N."/>
            <person name="Parrino D.G."/>
            <person name="Pedapudi A.D."/>
            <person name="Pelham R.P."/>
            <person name="Preece A.M."/>
            <person name="Rampersad E.A."/>
            <person name="Richardson J.C."/>
            <person name="Rodgers C.M."/>
            <person name="Schaffer B.L."/>
            <person name="Sheridan N.E."/>
            <person name="Solone M.R."/>
            <person name="Staley Z.R."/>
            <person name="Tabuchi M."/>
            <person name="Waide R.J."/>
            <person name="Wanjugi P.W."/>
            <person name="Young S."/>
            <person name="Clum A."/>
            <person name="Daum C."/>
            <person name="Huntemann M."/>
            <person name="Ivanova N."/>
            <person name="Kyrpides N."/>
            <person name="Mikhailova N."/>
            <person name="Palaniappan K."/>
            <person name="Pillay M."/>
            <person name="Reddy T.B.K."/>
            <person name="Shapiro N."/>
            <person name="Stamatis D."/>
            <person name="Varghese N."/>
            <person name="Woyke T."/>
            <person name="Boden R."/>
            <person name="Freyermuth S.K."/>
            <person name="Kerfeld C.A."/>
        </authorList>
    </citation>
    <scope>NUCLEOTIDE SEQUENCE [LARGE SCALE GENOMIC DNA]</scope>
    <source>
        <strain evidence="2 3">JR-2</strain>
    </source>
</reference>
<sequence length="246" mass="28402">MYKPKLTPISHDLSSTQLGQALPNPFRLLTWNLHKTDFAHYIHRPIEQLLSMEPPHLLSFQEAATRPMQNRFFNLPFVMAPNIETRQKHFGVLTATEFGMTAQHQCLTRSRELGWTTHKTALVTEHCLQNGETLTHINIHAINFVPNRLFQQELNLLWHLIAEKSGPMIVSGDFNTWNKTRVSMLEKAVQQLGLSEVAYPDTRPIRTLNRQILDYVFYRGLTVQSARAFHVEEISDHNPLEVVFAL</sequence>
<keyword evidence="2" id="KW-0378">Hydrolase</keyword>
<evidence type="ECO:0000259" key="1">
    <source>
        <dbReference type="Pfam" id="PF03372"/>
    </source>
</evidence>
<dbReference type="KEGG" id="htr:EPV75_05205"/>
<keyword evidence="2" id="KW-0540">Nuclease</keyword>
<proteinExistence type="predicted"/>
<dbReference type="EMBL" id="CP035033">
    <property type="protein sequence ID" value="QAB15109.1"/>
    <property type="molecule type" value="Genomic_DNA"/>
</dbReference>
<dbReference type="Gene3D" id="3.60.10.10">
    <property type="entry name" value="Endonuclease/exonuclease/phosphatase"/>
    <property type="match status" value="1"/>
</dbReference>
<dbReference type="SUPFAM" id="SSF56219">
    <property type="entry name" value="DNase I-like"/>
    <property type="match status" value="1"/>
</dbReference>
<name>A0A410H2F5_9GAMM</name>
<accession>A0A410H2F5</accession>